<dbReference type="AlphaFoldDB" id="A0AAN8DV70"/>
<protein>
    <submittedName>
        <fullName evidence="1">Uncharacterized protein</fullName>
    </submittedName>
</protein>
<organism evidence="1 2">
    <name type="scientific">Champsocephalus gunnari</name>
    <name type="common">Mackerel icefish</name>
    <dbReference type="NCBI Taxonomy" id="52237"/>
    <lineage>
        <taxon>Eukaryota</taxon>
        <taxon>Metazoa</taxon>
        <taxon>Chordata</taxon>
        <taxon>Craniata</taxon>
        <taxon>Vertebrata</taxon>
        <taxon>Euteleostomi</taxon>
        <taxon>Actinopterygii</taxon>
        <taxon>Neopterygii</taxon>
        <taxon>Teleostei</taxon>
        <taxon>Neoteleostei</taxon>
        <taxon>Acanthomorphata</taxon>
        <taxon>Eupercaria</taxon>
        <taxon>Perciformes</taxon>
        <taxon>Notothenioidei</taxon>
        <taxon>Channichthyidae</taxon>
        <taxon>Champsocephalus</taxon>
    </lineage>
</organism>
<evidence type="ECO:0000313" key="1">
    <source>
        <dbReference type="EMBL" id="KAK5924808.1"/>
    </source>
</evidence>
<evidence type="ECO:0000313" key="2">
    <source>
        <dbReference type="Proteomes" id="UP001331515"/>
    </source>
</evidence>
<accession>A0AAN8DV70</accession>
<dbReference type="Proteomes" id="UP001331515">
    <property type="component" value="Unassembled WGS sequence"/>
</dbReference>
<dbReference type="EMBL" id="JAURVH010001520">
    <property type="protein sequence ID" value="KAK5924808.1"/>
    <property type="molecule type" value="Genomic_DNA"/>
</dbReference>
<keyword evidence="2" id="KW-1185">Reference proteome</keyword>
<proteinExistence type="predicted"/>
<name>A0AAN8DV70_CHAGU</name>
<sequence length="70" mass="7648">MACRQKRLIIPVPLKGAGGQEGNESQEQEVAVVANLPTLPVPDGCHESVRLDADQLRDQRVALLNYQTPL</sequence>
<comment type="caution">
    <text evidence="1">The sequence shown here is derived from an EMBL/GenBank/DDBJ whole genome shotgun (WGS) entry which is preliminary data.</text>
</comment>
<reference evidence="1 2" key="1">
    <citation type="journal article" date="2023" name="Mol. Biol. Evol.">
        <title>Genomics of Secondarily Temperate Adaptation in the Only Non-Antarctic Icefish.</title>
        <authorList>
            <person name="Rivera-Colon A.G."/>
            <person name="Rayamajhi N."/>
            <person name="Minhas B.F."/>
            <person name="Madrigal G."/>
            <person name="Bilyk K.T."/>
            <person name="Yoon V."/>
            <person name="Hune M."/>
            <person name="Gregory S."/>
            <person name="Cheng C.H.C."/>
            <person name="Catchen J.M."/>
        </authorList>
    </citation>
    <scope>NUCLEOTIDE SEQUENCE [LARGE SCALE GENOMIC DNA]</scope>
    <source>
        <tissue evidence="1">White muscle</tissue>
    </source>
</reference>
<gene>
    <name evidence="1" type="ORF">CgunFtcFv8_017389</name>
</gene>